<keyword evidence="4" id="KW-1185">Reference proteome</keyword>
<gene>
    <name evidence="3" type="ORF">J2125_003219</name>
</gene>
<dbReference type="SUPFAM" id="SSF75304">
    <property type="entry name" value="Amidase signature (AS) enzymes"/>
    <property type="match status" value="1"/>
</dbReference>
<feature type="region of interest" description="Disordered" evidence="1">
    <location>
        <begin position="132"/>
        <end position="152"/>
    </location>
</feature>
<dbReference type="Proteomes" id="UP001195624">
    <property type="component" value="Unassembled WGS sequence"/>
</dbReference>
<dbReference type="EMBL" id="JAGGMQ010000001">
    <property type="protein sequence ID" value="MBP2170027.1"/>
    <property type="molecule type" value="Genomic_DNA"/>
</dbReference>
<keyword evidence="3" id="KW-0378">Hydrolase</keyword>
<dbReference type="InterPro" id="IPR023631">
    <property type="entry name" value="Amidase_dom"/>
</dbReference>
<dbReference type="Pfam" id="PF01425">
    <property type="entry name" value="Amidase"/>
    <property type="match status" value="1"/>
</dbReference>
<protein>
    <submittedName>
        <fullName evidence="3">Amidase</fullName>
        <ecNumber evidence="3">3.5.1.4</ecNumber>
    </submittedName>
</protein>
<feature type="domain" description="Amidase" evidence="2">
    <location>
        <begin position="31"/>
        <end position="416"/>
    </location>
</feature>
<dbReference type="InterPro" id="IPR036928">
    <property type="entry name" value="AS_sf"/>
</dbReference>
<dbReference type="Gene3D" id="3.90.1300.10">
    <property type="entry name" value="Amidase signature (AS) domain"/>
    <property type="match status" value="1"/>
</dbReference>
<evidence type="ECO:0000259" key="2">
    <source>
        <dbReference type="Pfam" id="PF01425"/>
    </source>
</evidence>
<evidence type="ECO:0000256" key="1">
    <source>
        <dbReference type="SAM" id="MobiDB-lite"/>
    </source>
</evidence>
<dbReference type="PANTHER" id="PTHR11895">
    <property type="entry name" value="TRANSAMIDASE"/>
    <property type="match status" value="1"/>
</dbReference>
<accession>A0ABS4PBL2</accession>
<reference evidence="4" key="2">
    <citation type="submission" date="2023-07" db="EMBL/GenBank/DDBJ databases">
        <title>Genome mining of underrepresented organisms for secondary metabolites.</title>
        <authorList>
            <person name="D'Agostino P.M."/>
        </authorList>
    </citation>
    <scope>NUCLEOTIDE SEQUENCE [LARGE SCALE GENOMIC DNA]</scope>
    <source>
        <strain evidence="4">WS4403</strain>
    </source>
</reference>
<proteinExistence type="predicted"/>
<organism evidence="3 4">
    <name type="scientific">Winslowiella toletana</name>
    <dbReference type="NCBI Taxonomy" id="92490"/>
    <lineage>
        <taxon>Bacteria</taxon>
        <taxon>Pseudomonadati</taxon>
        <taxon>Pseudomonadota</taxon>
        <taxon>Gammaproteobacteria</taxon>
        <taxon>Enterobacterales</taxon>
        <taxon>Erwiniaceae</taxon>
        <taxon>Winslowiella</taxon>
    </lineage>
</organism>
<dbReference type="PANTHER" id="PTHR11895:SF151">
    <property type="entry name" value="GLUTAMYL-TRNA(GLN) AMIDOTRANSFERASE SUBUNIT A"/>
    <property type="match status" value="1"/>
</dbReference>
<evidence type="ECO:0000313" key="3">
    <source>
        <dbReference type="EMBL" id="MBP2170027.1"/>
    </source>
</evidence>
<reference evidence="3 4" key="1">
    <citation type="submission" date="2021-03" db="EMBL/GenBank/DDBJ databases">
        <authorList>
            <person name="D'Agostino P."/>
            <person name="Huntemann M."/>
            <person name="Clum A."/>
            <person name="Spunde A."/>
            <person name="Palaniappan K."/>
            <person name="Ritter S."/>
            <person name="Mikhailova N."/>
            <person name="Chen I.-M."/>
            <person name="Stamatis D."/>
            <person name="Reddy T."/>
            <person name="O'Malley R."/>
            <person name="Daum C."/>
            <person name="Shapiro N."/>
            <person name="Ivanova N."/>
            <person name="Kyrpides N."/>
            <person name="Woyke T."/>
        </authorList>
    </citation>
    <scope>NUCLEOTIDE SEQUENCE [LARGE SCALE GENOMIC DNA]</scope>
    <source>
        <strain evidence="3 4">WS4403</strain>
    </source>
</reference>
<dbReference type="RefSeq" id="WP_017800810.1">
    <property type="nucleotide sequence ID" value="NZ_JAGGMQ010000001.1"/>
</dbReference>
<dbReference type="EC" id="3.5.1.4" evidence="3"/>
<name>A0ABS4PBL2_9GAMM</name>
<evidence type="ECO:0000313" key="4">
    <source>
        <dbReference type="Proteomes" id="UP001195624"/>
    </source>
</evidence>
<dbReference type="GO" id="GO:0004040">
    <property type="term" value="F:amidase activity"/>
    <property type="evidence" value="ECO:0007669"/>
    <property type="project" value="UniProtKB-EC"/>
</dbReference>
<comment type="caution">
    <text evidence="3">The sequence shown here is derived from an EMBL/GenBank/DDBJ whole genome shotgun (WGS) entry which is preliminary data.</text>
</comment>
<dbReference type="InterPro" id="IPR000120">
    <property type="entry name" value="Amidase"/>
</dbReference>
<sequence>MSLTEQAILALTARALAAKIQAGELSATAAIEARQAEIVRREPVILAWQTLAAEQALQAAQLLDSRPHKGALAGVAIGVKDVIDTVDLPTGYGSALYSGFRPAWDASCVAMARRADAIILGKTVTTEFAMASPNQTRNPHNPAHTPGGSSSGSCAAVAANMAQVAYGTQTSGSIIRPASYCGVVGYKPSFGTINSTGAKVLSHSLDTIGVITRNVRDAGFASAQLASQPQLHIGDASHKPRIALFRSSNWAQAGADSQQVLESAASRLAAAGAQVSEVATPDHFSELFAMHDAVMGWEVAHALAFEHRRAEITEVTCRFLDFKAETTLAQYQQAMASIGQWRKRMQALMDGYDLFLTLAAPGEAPEGLSSTGDPAFNQAWTLLHTPCITLPAGRGPKGLPLGIQLVGRIGADAQLLQCAAWIEDHLADDSV</sequence>